<dbReference type="EMBL" id="JAAMPU010000104">
    <property type="protein sequence ID" value="NMH28138.1"/>
    <property type="molecule type" value="Genomic_DNA"/>
</dbReference>
<keyword evidence="2 5" id="KW-0479">Metal-binding</keyword>
<name>A0A972JIE5_9FLAO</name>
<dbReference type="GO" id="GO:0008270">
    <property type="term" value="F:zinc ion binding"/>
    <property type="evidence" value="ECO:0007669"/>
    <property type="project" value="InterPro"/>
</dbReference>
<dbReference type="FunFam" id="3.40.50.720:FF:000022">
    <property type="entry name" value="Cinnamyl alcohol dehydrogenase"/>
    <property type="match status" value="1"/>
</dbReference>
<evidence type="ECO:0000256" key="4">
    <source>
        <dbReference type="ARBA" id="ARBA00023002"/>
    </source>
</evidence>
<dbReference type="InterPro" id="IPR020843">
    <property type="entry name" value="ER"/>
</dbReference>
<dbReference type="SUPFAM" id="SSF51735">
    <property type="entry name" value="NAD(P)-binding Rossmann-fold domains"/>
    <property type="match status" value="1"/>
</dbReference>
<dbReference type="AlphaFoldDB" id="A0A972JIE5"/>
<feature type="domain" description="Enoyl reductase (ER)" evidence="6">
    <location>
        <begin position="11"/>
        <end position="343"/>
    </location>
</feature>
<dbReference type="Proteomes" id="UP000712080">
    <property type="component" value="Unassembled WGS sequence"/>
</dbReference>
<keyword evidence="4" id="KW-0560">Oxidoreductase</keyword>
<keyword evidence="8" id="KW-1185">Reference proteome</keyword>
<dbReference type="RefSeq" id="WP_169527244.1">
    <property type="nucleotide sequence ID" value="NZ_JAAMPU010000104.1"/>
</dbReference>
<reference evidence="7" key="1">
    <citation type="submission" date="2020-02" db="EMBL/GenBank/DDBJ databases">
        <title>Flavobacterium sp. genome.</title>
        <authorList>
            <person name="Jung H.S."/>
            <person name="Baek J.H."/>
            <person name="Jeon C.O."/>
        </authorList>
    </citation>
    <scope>NUCLEOTIDE SEQUENCE</scope>
    <source>
        <strain evidence="7">SE-s28</strain>
    </source>
</reference>
<protein>
    <submittedName>
        <fullName evidence="7">NAD(P)-dependent alcohol dehydrogenase</fullName>
    </submittedName>
</protein>
<evidence type="ECO:0000256" key="5">
    <source>
        <dbReference type="RuleBase" id="RU361277"/>
    </source>
</evidence>
<evidence type="ECO:0000256" key="3">
    <source>
        <dbReference type="ARBA" id="ARBA00022833"/>
    </source>
</evidence>
<dbReference type="SMART" id="SM00829">
    <property type="entry name" value="PKS_ER"/>
    <property type="match status" value="1"/>
</dbReference>
<dbReference type="SUPFAM" id="SSF50129">
    <property type="entry name" value="GroES-like"/>
    <property type="match status" value="1"/>
</dbReference>
<evidence type="ECO:0000313" key="7">
    <source>
        <dbReference type="EMBL" id="NMH28138.1"/>
    </source>
</evidence>
<dbReference type="GO" id="GO:0008106">
    <property type="term" value="F:alcohol dehydrogenase (NADP+) activity"/>
    <property type="evidence" value="ECO:0007669"/>
    <property type="project" value="UniProtKB-ARBA"/>
</dbReference>
<evidence type="ECO:0000256" key="2">
    <source>
        <dbReference type="ARBA" id="ARBA00022723"/>
    </source>
</evidence>
<evidence type="ECO:0000313" key="8">
    <source>
        <dbReference type="Proteomes" id="UP000712080"/>
    </source>
</evidence>
<dbReference type="PROSITE" id="PS00059">
    <property type="entry name" value="ADH_ZINC"/>
    <property type="match status" value="1"/>
</dbReference>
<organism evidence="7 8">
    <name type="scientific">Flavobacterium silvaticum</name>
    <dbReference type="NCBI Taxonomy" id="1852020"/>
    <lineage>
        <taxon>Bacteria</taxon>
        <taxon>Pseudomonadati</taxon>
        <taxon>Bacteroidota</taxon>
        <taxon>Flavobacteriia</taxon>
        <taxon>Flavobacteriales</taxon>
        <taxon>Flavobacteriaceae</taxon>
        <taxon>Flavobacterium</taxon>
    </lineage>
</organism>
<accession>A0A972JIE5</accession>
<comment type="cofactor">
    <cofactor evidence="1 5">
        <name>Zn(2+)</name>
        <dbReference type="ChEBI" id="CHEBI:29105"/>
    </cofactor>
</comment>
<evidence type="ECO:0000256" key="1">
    <source>
        <dbReference type="ARBA" id="ARBA00001947"/>
    </source>
</evidence>
<keyword evidence="3 5" id="KW-0862">Zinc</keyword>
<sequence>MITTKGYAAQTANATLAPWNFERRDVGSHDVQIEILFSGVCHSDLAQINNEWFPGIFPMVPGHEIVGRIIKIGDHVRNFKIGDLAGVGTLVNSCRKCSHCNDGLEVYCENGVITTYNGIDKYGDNLPTYGGYSNTIVTDEAFTVHISEKLDLAATAPLLCAGITTYSPLKHWKVGKGHKLAVLGLGGLGHMAVKFGVALGAEVTVLSTSPKKAADAAKLGAHDFIVTTDAAQVEKAKASFDFIIDTVSAEHDFDFYLSLLKLDGVHICVGVPPEGIHLNAFSLLMGRKSIVGSASGGIAETQEMLDFCAEHNITADIELIDIKDIHKAFDRMEKGDVRYRFVIDISTL</sequence>
<dbReference type="InterPro" id="IPR047109">
    <property type="entry name" value="CAD-like"/>
</dbReference>
<evidence type="ECO:0000259" key="6">
    <source>
        <dbReference type="SMART" id="SM00829"/>
    </source>
</evidence>
<dbReference type="Pfam" id="PF00107">
    <property type="entry name" value="ADH_zinc_N"/>
    <property type="match status" value="1"/>
</dbReference>
<dbReference type="Pfam" id="PF08240">
    <property type="entry name" value="ADH_N"/>
    <property type="match status" value="1"/>
</dbReference>
<proteinExistence type="inferred from homology"/>
<dbReference type="Gene3D" id="3.40.50.720">
    <property type="entry name" value="NAD(P)-binding Rossmann-like Domain"/>
    <property type="match status" value="1"/>
</dbReference>
<dbReference type="InterPro" id="IPR036291">
    <property type="entry name" value="NAD(P)-bd_dom_sf"/>
</dbReference>
<dbReference type="PANTHER" id="PTHR42683">
    <property type="entry name" value="ALDEHYDE REDUCTASE"/>
    <property type="match status" value="1"/>
</dbReference>
<gene>
    <name evidence="7" type="ORF">G6047_08840</name>
</gene>
<dbReference type="InterPro" id="IPR011032">
    <property type="entry name" value="GroES-like_sf"/>
</dbReference>
<comment type="caution">
    <text evidence="7">The sequence shown here is derived from an EMBL/GenBank/DDBJ whole genome shotgun (WGS) entry which is preliminary data.</text>
</comment>
<dbReference type="Gene3D" id="3.90.180.10">
    <property type="entry name" value="Medium-chain alcohol dehydrogenases, catalytic domain"/>
    <property type="match status" value="1"/>
</dbReference>
<comment type="similarity">
    <text evidence="5">Belongs to the zinc-containing alcohol dehydrogenase family.</text>
</comment>
<dbReference type="InterPro" id="IPR013149">
    <property type="entry name" value="ADH-like_C"/>
</dbReference>
<dbReference type="InterPro" id="IPR002328">
    <property type="entry name" value="ADH_Zn_CS"/>
</dbReference>
<dbReference type="CDD" id="cd05283">
    <property type="entry name" value="CAD1"/>
    <property type="match status" value="1"/>
</dbReference>
<dbReference type="InterPro" id="IPR013154">
    <property type="entry name" value="ADH-like_N"/>
</dbReference>